<organism evidence="2 3">
    <name type="scientific">Tanacetum coccineum</name>
    <dbReference type="NCBI Taxonomy" id="301880"/>
    <lineage>
        <taxon>Eukaryota</taxon>
        <taxon>Viridiplantae</taxon>
        <taxon>Streptophyta</taxon>
        <taxon>Embryophyta</taxon>
        <taxon>Tracheophyta</taxon>
        <taxon>Spermatophyta</taxon>
        <taxon>Magnoliopsida</taxon>
        <taxon>eudicotyledons</taxon>
        <taxon>Gunneridae</taxon>
        <taxon>Pentapetalae</taxon>
        <taxon>asterids</taxon>
        <taxon>campanulids</taxon>
        <taxon>Asterales</taxon>
        <taxon>Asteraceae</taxon>
        <taxon>Asteroideae</taxon>
        <taxon>Anthemideae</taxon>
        <taxon>Anthemidinae</taxon>
        <taxon>Tanacetum</taxon>
    </lineage>
</organism>
<evidence type="ECO:0000313" key="3">
    <source>
        <dbReference type="Proteomes" id="UP001151760"/>
    </source>
</evidence>
<proteinExistence type="predicted"/>
<sequence>MEGYTLKQLKGFKFEVIKDMFDKAFKRVKTFVDYKTELVEESSKRAEAKKESSSKREGEGLKSDNSKKQKIYDDQEEAEMKKLIEIVPEDADDIAIDAIPLATKPPIDFVRMESMHIYMLVDKRYPLKPSTIEEMFNKKMQADDWNEMCYQLLKLLTKQLKGSSRKRSRSPTTSVLLSSPIPGGLSSVRDDLLPPRKRIRSSEIVTNLEDCLNERSESSAKINECIAYPDTLRAERIDARVVVKAVAREEVKTNARGPVKVRVERVTHPMVSYDIPEPAQDEEL</sequence>
<comment type="caution">
    <text evidence="2">The sequence shown here is derived from an EMBL/GenBank/DDBJ whole genome shotgun (WGS) entry which is preliminary data.</text>
</comment>
<feature type="region of interest" description="Disordered" evidence="1">
    <location>
        <begin position="39"/>
        <end position="72"/>
    </location>
</feature>
<reference evidence="2" key="2">
    <citation type="submission" date="2022-01" db="EMBL/GenBank/DDBJ databases">
        <authorList>
            <person name="Yamashiro T."/>
            <person name="Shiraishi A."/>
            <person name="Satake H."/>
            <person name="Nakayama K."/>
        </authorList>
    </citation>
    <scope>NUCLEOTIDE SEQUENCE</scope>
</reference>
<name>A0ABQ5FYQ4_9ASTR</name>
<evidence type="ECO:0000313" key="2">
    <source>
        <dbReference type="EMBL" id="GJT68495.1"/>
    </source>
</evidence>
<accession>A0ABQ5FYQ4</accession>
<dbReference type="Proteomes" id="UP001151760">
    <property type="component" value="Unassembled WGS sequence"/>
</dbReference>
<keyword evidence="3" id="KW-1185">Reference proteome</keyword>
<evidence type="ECO:0000256" key="1">
    <source>
        <dbReference type="SAM" id="MobiDB-lite"/>
    </source>
</evidence>
<reference evidence="2" key="1">
    <citation type="journal article" date="2022" name="Int. J. Mol. Sci.">
        <title>Draft Genome of Tanacetum Coccineum: Genomic Comparison of Closely Related Tanacetum-Family Plants.</title>
        <authorList>
            <person name="Yamashiro T."/>
            <person name="Shiraishi A."/>
            <person name="Nakayama K."/>
            <person name="Satake H."/>
        </authorList>
    </citation>
    <scope>NUCLEOTIDE SEQUENCE</scope>
</reference>
<dbReference type="EMBL" id="BQNB010017904">
    <property type="protein sequence ID" value="GJT68495.1"/>
    <property type="molecule type" value="Genomic_DNA"/>
</dbReference>
<gene>
    <name evidence="2" type="ORF">Tco_1019975</name>
</gene>
<protein>
    <submittedName>
        <fullName evidence="2">Uncharacterized protein</fullName>
    </submittedName>
</protein>